<reference evidence="1" key="2">
    <citation type="journal article" date="2020" name="Appl. Environ. Microbiol.">
        <title>Multiple intercontinental introductions associated with the emergence of a plant pathogen in Europe.</title>
        <authorList>
            <person name="Landa B.B."/>
            <person name="Castillo A.I."/>
            <person name="Giampetruzzi A."/>
            <person name="Kahn A."/>
            <person name="Roman-Ecija M."/>
            <person name="Velasco-Amo M.P."/>
            <person name="Navas-Cortes J.A."/>
            <person name="Marco-Noales E."/>
            <person name="Barbe S."/>
            <person name="Moralejo E."/>
            <person name="Coletta-Filho H.D."/>
            <person name="Saldarelli P."/>
            <person name="Saponari M."/>
            <person name="Almeida R.P.P."/>
        </authorList>
    </citation>
    <scope>NUCLEOTIDE SEQUENCE</scope>
    <source>
        <strain evidence="1">XYL1981</strain>
    </source>
</reference>
<proteinExistence type="predicted"/>
<protein>
    <submittedName>
        <fullName evidence="1">Uncharacterized protein</fullName>
    </submittedName>
</protein>
<gene>
    <name evidence="1" type="ORF">FG476_02905</name>
</gene>
<comment type="caution">
    <text evidence="1">The sequence shown here is derived from an EMBL/GenBank/DDBJ whole genome shotgun (WGS) entry which is preliminary data.</text>
</comment>
<dbReference type="Proteomes" id="UP000474061">
    <property type="component" value="Unassembled WGS sequence"/>
</dbReference>
<dbReference type="EMBL" id="VDCJ01000329">
    <property type="protein sequence ID" value="MRU23072.1"/>
    <property type="molecule type" value="Genomic_DNA"/>
</dbReference>
<evidence type="ECO:0000313" key="1">
    <source>
        <dbReference type="EMBL" id="MRU23072.1"/>
    </source>
</evidence>
<reference evidence="1" key="1">
    <citation type="submission" date="2019-05" db="EMBL/GenBank/DDBJ databases">
        <authorList>
            <person name="Castillo A."/>
            <person name="Giampetruzzi A."/>
            <person name="Landa B."/>
            <person name="Saponari M."/>
            <person name="Almeida R.P.P."/>
            <person name="Moralejo E."/>
            <person name="Marco-Noales E."/>
            <person name="Velasco-Amo M.P."/>
            <person name="Roman-Ecija M."/>
            <person name="Navarro I."/>
            <person name="Monterde A."/>
            <person name="Barbe S."/>
        </authorList>
    </citation>
    <scope>NUCLEOTIDE SEQUENCE</scope>
    <source>
        <strain evidence="1">XYL1981</strain>
    </source>
</reference>
<dbReference type="AlphaFoldDB" id="A0A9Q4MGP0"/>
<organism evidence="1 2">
    <name type="scientific">Xylella fastidiosa subsp. multiplex</name>
    <dbReference type="NCBI Taxonomy" id="644357"/>
    <lineage>
        <taxon>Bacteria</taxon>
        <taxon>Pseudomonadati</taxon>
        <taxon>Pseudomonadota</taxon>
        <taxon>Gammaproteobacteria</taxon>
        <taxon>Lysobacterales</taxon>
        <taxon>Lysobacteraceae</taxon>
        <taxon>Xylella</taxon>
    </lineage>
</organism>
<sequence>MIVFWCYQGSTRAAISELQELALRLLQYAASFMSCALPLCASKSGVLSHKGGKQGVINVLGKTGEIND</sequence>
<evidence type="ECO:0000313" key="2">
    <source>
        <dbReference type="Proteomes" id="UP000474061"/>
    </source>
</evidence>
<accession>A0A9Q4MGP0</accession>
<name>A0A9Q4MGP0_XYLFS</name>